<sequence>MSTRQKSFFDQNQKPKGQWNRPRPPTFAYPNSNPAPVQPAHHVVSGPPIVPSSQTRKKLKSFQFLQDTPADQPGKENAAVATSTESAPKSPTLAEQAPTMGLKPAETPKAAHSKPCPPSTPATRLPLADLVGNVDDSRRYAQQTIVSPDEQLAWRGSQPVSTPFIQRKRKRARSSSPVGPSQDDETELAIEAQTRTPLPDPAKELWSRYTSNKGTPNAHKAVAFAHLINDPSPRSSSTAGSVSGLRRWASCGTEFPASTKKKKRKTFGVFKATKDANEDVFAIASSDGAFPGPQEESKLAGMVQLMRESLRNAPSDLPSSSSPLPDISERFAGPAESPLQNRGHRNGSSQTSNHDMGVMDEEVTRATSRTSHSSSDEFGDADFDYDTVNTLKMSQSGAQQVENEAAPPVAPVSPAAVATISDANQQPTIGTGSDDEFGLDEDDFVADLEQVASLYDCRAVESSMEHHAEPSLAASHTSAATHAGAQPPLVDLVDEDDDDDDDDDDDEFGDDIDVDDFAAAEVAASQAPAMTSTGR</sequence>
<protein>
    <submittedName>
        <fullName evidence="2">Uncharacterized protein</fullName>
    </submittedName>
</protein>
<organism evidence="2 3">
    <name type="scientific">Corynespora cassiicola Philippines</name>
    <dbReference type="NCBI Taxonomy" id="1448308"/>
    <lineage>
        <taxon>Eukaryota</taxon>
        <taxon>Fungi</taxon>
        <taxon>Dikarya</taxon>
        <taxon>Ascomycota</taxon>
        <taxon>Pezizomycotina</taxon>
        <taxon>Dothideomycetes</taxon>
        <taxon>Pleosporomycetidae</taxon>
        <taxon>Pleosporales</taxon>
        <taxon>Corynesporascaceae</taxon>
        <taxon>Corynespora</taxon>
    </lineage>
</organism>
<name>A0A2T2N2V5_CORCC</name>
<gene>
    <name evidence="2" type="ORF">BS50DRAFT_223503</name>
</gene>
<evidence type="ECO:0000313" key="3">
    <source>
        <dbReference type="Proteomes" id="UP000240883"/>
    </source>
</evidence>
<feature type="region of interest" description="Disordered" evidence="1">
    <location>
        <begin position="420"/>
        <end position="440"/>
    </location>
</feature>
<feature type="region of interest" description="Disordered" evidence="1">
    <location>
        <begin position="461"/>
        <end position="513"/>
    </location>
</feature>
<feature type="compositionally biased region" description="Acidic residues" evidence="1">
    <location>
        <begin position="492"/>
        <end position="513"/>
    </location>
</feature>
<accession>A0A2T2N2V5</accession>
<dbReference type="Proteomes" id="UP000240883">
    <property type="component" value="Unassembled WGS sequence"/>
</dbReference>
<dbReference type="STRING" id="1448308.A0A2T2N2V5"/>
<feature type="compositionally biased region" description="Polar residues" evidence="1">
    <location>
        <begin position="1"/>
        <end position="15"/>
    </location>
</feature>
<evidence type="ECO:0000313" key="2">
    <source>
        <dbReference type="EMBL" id="PSN59734.1"/>
    </source>
</evidence>
<dbReference type="OrthoDB" id="6513042at2759"/>
<reference evidence="2 3" key="1">
    <citation type="journal article" date="2018" name="Front. Microbiol.">
        <title>Genome-Wide Analysis of Corynespora cassiicola Leaf Fall Disease Putative Effectors.</title>
        <authorList>
            <person name="Lopez D."/>
            <person name="Ribeiro S."/>
            <person name="Label P."/>
            <person name="Fumanal B."/>
            <person name="Venisse J.S."/>
            <person name="Kohler A."/>
            <person name="de Oliveira R.R."/>
            <person name="Labutti K."/>
            <person name="Lipzen A."/>
            <person name="Lail K."/>
            <person name="Bauer D."/>
            <person name="Ohm R.A."/>
            <person name="Barry K.W."/>
            <person name="Spatafora J."/>
            <person name="Grigoriev I.V."/>
            <person name="Martin F.M."/>
            <person name="Pujade-Renaud V."/>
        </authorList>
    </citation>
    <scope>NUCLEOTIDE SEQUENCE [LARGE SCALE GENOMIC DNA]</scope>
    <source>
        <strain evidence="2 3">Philippines</strain>
    </source>
</reference>
<feature type="region of interest" description="Disordered" evidence="1">
    <location>
        <begin position="151"/>
        <end position="212"/>
    </location>
</feature>
<keyword evidence="3" id="KW-1185">Reference proteome</keyword>
<feature type="region of interest" description="Disordered" evidence="1">
    <location>
        <begin position="1"/>
        <end position="126"/>
    </location>
</feature>
<proteinExistence type="predicted"/>
<feature type="compositionally biased region" description="Low complexity" evidence="1">
    <location>
        <begin position="473"/>
        <end position="483"/>
    </location>
</feature>
<dbReference type="EMBL" id="KZ678153">
    <property type="protein sequence ID" value="PSN59734.1"/>
    <property type="molecule type" value="Genomic_DNA"/>
</dbReference>
<dbReference type="AlphaFoldDB" id="A0A2T2N2V5"/>
<evidence type="ECO:0000256" key="1">
    <source>
        <dbReference type="SAM" id="MobiDB-lite"/>
    </source>
</evidence>
<feature type="compositionally biased region" description="Polar residues" evidence="1">
    <location>
        <begin position="421"/>
        <end position="431"/>
    </location>
</feature>
<feature type="compositionally biased region" description="Polar residues" evidence="1">
    <location>
        <begin position="80"/>
        <end position="89"/>
    </location>
</feature>
<feature type="region of interest" description="Disordered" evidence="1">
    <location>
        <begin position="306"/>
        <end position="383"/>
    </location>
</feature>
<feature type="compositionally biased region" description="Low complexity" evidence="1">
    <location>
        <begin position="314"/>
        <end position="326"/>
    </location>
</feature>